<gene>
    <name evidence="2" type="ORF">SAMN02787118_15611</name>
</gene>
<proteinExistence type="predicted"/>
<dbReference type="AlphaFoldDB" id="A0A1I2Y1C9"/>
<feature type="region of interest" description="Disordered" evidence="1">
    <location>
        <begin position="39"/>
        <end position="58"/>
    </location>
</feature>
<name>A0A1I2Y1C9_9ACTN</name>
<reference evidence="2 3" key="1">
    <citation type="submission" date="2016-10" db="EMBL/GenBank/DDBJ databases">
        <authorList>
            <person name="de Groot N.N."/>
        </authorList>
    </citation>
    <scope>NUCLEOTIDE SEQUENCE [LARGE SCALE GENOMIC DNA]</scope>
    <source>
        <strain evidence="2 3">OK461</strain>
    </source>
</reference>
<protein>
    <submittedName>
        <fullName evidence="2">Uncharacterized protein</fullName>
    </submittedName>
</protein>
<evidence type="ECO:0000313" key="3">
    <source>
        <dbReference type="Proteomes" id="UP000181942"/>
    </source>
</evidence>
<evidence type="ECO:0000313" key="2">
    <source>
        <dbReference type="EMBL" id="SFH19452.1"/>
    </source>
</evidence>
<sequence>MNARQFRRPPLAAEVDERGRTAVVIDESHLLDHQELTRTMTTRPPTMNTLGLRPLQGR</sequence>
<dbReference type="EMBL" id="FONR01000056">
    <property type="protein sequence ID" value="SFH19452.1"/>
    <property type="molecule type" value="Genomic_DNA"/>
</dbReference>
<evidence type="ECO:0000256" key="1">
    <source>
        <dbReference type="SAM" id="MobiDB-lite"/>
    </source>
</evidence>
<dbReference type="Proteomes" id="UP000181942">
    <property type="component" value="Unassembled WGS sequence"/>
</dbReference>
<organism evidence="2 3">
    <name type="scientific">Streptomyces mirabilis</name>
    <dbReference type="NCBI Taxonomy" id="68239"/>
    <lineage>
        <taxon>Bacteria</taxon>
        <taxon>Bacillati</taxon>
        <taxon>Actinomycetota</taxon>
        <taxon>Actinomycetes</taxon>
        <taxon>Kitasatosporales</taxon>
        <taxon>Streptomycetaceae</taxon>
        <taxon>Streptomyces</taxon>
    </lineage>
</organism>
<accession>A0A1I2Y1C9</accession>